<name>A0AA39MAL4_9BILA</name>
<evidence type="ECO:0000256" key="2">
    <source>
        <dbReference type="ARBA" id="ARBA00004496"/>
    </source>
</evidence>
<comment type="catalytic activity">
    <reaction evidence="1">
        <text>Cleavage of an N-acetyl or N-formyl amino acid from the N-terminus of a polypeptide.</text>
        <dbReference type="EC" id="3.4.19.1"/>
    </reaction>
</comment>
<dbReference type="PANTHER" id="PTHR42776">
    <property type="entry name" value="SERINE PEPTIDASE S9 FAMILY MEMBER"/>
    <property type="match status" value="1"/>
</dbReference>
<protein>
    <recommendedName>
        <fullName evidence="6">Acylamino-acid-releasing enzyme</fullName>
        <ecNumber evidence="5">3.4.19.1</ecNumber>
    </recommendedName>
</protein>
<evidence type="ECO:0000259" key="10">
    <source>
        <dbReference type="Pfam" id="PF19283"/>
    </source>
</evidence>
<dbReference type="SUPFAM" id="SSF82171">
    <property type="entry name" value="DPP6 N-terminal domain-like"/>
    <property type="match status" value="1"/>
</dbReference>
<comment type="similarity">
    <text evidence="3">Belongs to the peptidase S9C family.</text>
</comment>
<sequence length="828" mass="92938">MLQNEVRALEKLKDTYGDLAQIPIPIAGRITKGENVVQVSSTWANRALPMKKVVKYQRVSVLDRNLECISNINSSLIHFNSQAVAHSRSDKKLAQLLTIPEGKEKKQYIRVTDGELELCCADVSGMKKHGVVHPNGEFGGLKWSYGEGHILYTAERNVKTAEYFNVDLEWENDEKVMESGVGEKFALNESWGEQCFEVKRPVLCIMDVVSGSVTVHDQMPTNISPLFSVWAPNDQGIVFYGLKNEPYKLGKIYCNNRKGALYYYDVNSAELTQLSESDVGIEHISFSPDGKSLAYFQRSSGGPHNACFALHVIDWTTKKPRVAVPIVGTPENFDDFPGFFVYRAQEPERFWANDSKRMILTTTWRSKFEIVVVNTETGKVTKLTNNGNTHGSWMVFDIYDDNLLAVVSAPNRPPSMLIAALPKEGDEENLIWKRLQQNVGTEDRKNLLNYSWSLQEFQREGQTPYEGILIVPNDEPSVPLVVFPHGGPHGVSIAGYPRRDIGLMLNAGYAVLSVNYHGSSGFGDDFIRSLPGNVGDLDVKDVQHAVETVLNSDSRFDRNRVCVFGGSHGGFLTSHLVGQYPGFYKAAVALNPVTNIAAMHEITDITDWCSVEGTGEDHDYSKGITSEQVKNMYERSPIAHVEKVVTPYMLLIGEKDLRVVPHYRGFLRNLQARGVPNKVLSYPESNHPLEEVDVEADYAINIIRWFDKHTADASNSYVTSNTYNPQNNYPPAYAVPYISYGNSWPYYNGNNNGNGPYNDIYNWNYNMPIPALSQPYVNNGNCYYIFNTAMVYDMSTYAERIATPSEQSIMNQCYSNPYAYVPCLCASC</sequence>
<dbReference type="InterPro" id="IPR029058">
    <property type="entry name" value="AB_hydrolase_fold"/>
</dbReference>
<keyword evidence="12" id="KW-1185">Reference proteome</keyword>
<feature type="domain" description="Acylamino-acid-releasing enzyme N-terminal" evidence="10">
    <location>
        <begin position="127"/>
        <end position="435"/>
    </location>
</feature>
<dbReference type="EC" id="3.4.19.1" evidence="5"/>
<dbReference type="GO" id="GO:0008242">
    <property type="term" value="F:omega peptidase activity"/>
    <property type="evidence" value="ECO:0007669"/>
    <property type="project" value="UniProtKB-EC"/>
</dbReference>
<evidence type="ECO:0000256" key="4">
    <source>
        <dbReference type="ARBA" id="ARBA00011881"/>
    </source>
</evidence>
<evidence type="ECO:0000313" key="11">
    <source>
        <dbReference type="EMBL" id="KAK0427726.1"/>
    </source>
</evidence>
<evidence type="ECO:0000256" key="1">
    <source>
        <dbReference type="ARBA" id="ARBA00000721"/>
    </source>
</evidence>
<dbReference type="AlphaFoldDB" id="A0AA39MAL4"/>
<dbReference type="FunFam" id="3.40.50.1820:FF:000043">
    <property type="entry name" value="acylamino-acid-releasing enzyme"/>
    <property type="match status" value="1"/>
</dbReference>
<dbReference type="Proteomes" id="UP001175271">
    <property type="component" value="Unassembled WGS sequence"/>
</dbReference>
<dbReference type="InterPro" id="IPR001375">
    <property type="entry name" value="Peptidase_S9_cat"/>
</dbReference>
<keyword evidence="8" id="KW-0378">Hydrolase</keyword>
<keyword evidence="7" id="KW-0963">Cytoplasm</keyword>
<proteinExistence type="inferred from homology"/>
<dbReference type="InterPro" id="IPR011042">
    <property type="entry name" value="6-blade_b-propeller_TolB-like"/>
</dbReference>
<evidence type="ECO:0000256" key="5">
    <source>
        <dbReference type="ARBA" id="ARBA00012917"/>
    </source>
</evidence>
<evidence type="ECO:0000259" key="9">
    <source>
        <dbReference type="Pfam" id="PF00326"/>
    </source>
</evidence>
<dbReference type="Pfam" id="PF00326">
    <property type="entry name" value="Peptidase_S9"/>
    <property type="match status" value="1"/>
</dbReference>
<evidence type="ECO:0000256" key="7">
    <source>
        <dbReference type="ARBA" id="ARBA00022490"/>
    </source>
</evidence>
<evidence type="ECO:0000256" key="6">
    <source>
        <dbReference type="ARBA" id="ARBA00018421"/>
    </source>
</evidence>
<dbReference type="EMBL" id="JAUCMV010000001">
    <property type="protein sequence ID" value="KAK0427726.1"/>
    <property type="molecule type" value="Genomic_DNA"/>
</dbReference>
<gene>
    <name evidence="11" type="ORF">QR680_010395</name>
</gene>
<organism evidence="11 12">
    <name type="scientific">Steinernema hermaphroditum</name>
    <dbReference type="NCBI Taxonomy" id="289476"/>
    <lineage>
        <taxon>Eukaryota</taxon>
        <taxon>Metazoa</taxon>
        <taxon>Ecdysozoa</taxon>
        <taxon>Nematoda</taxon>
        <taxon>Chromadorea</taxon>
        <taxon>Rhabditida</taxon>
        <taxon>Tylenchina</taxon>
        <taxon>Panagrolaimomorpha</taxon>
        <taxon>Strongyloidoidea</taxon>
        <taxon>Steinernematidae</taxon>
        <taxon>Steinernema</taxon>
    </lineage>
</organism>
<dbReference type="InterPro" id="IPR045550">
    <property type="entry name" value="AARE_N"/>
</dbReference>
<comment type="caution">
    <text evidence="11">The sequence shown here is derived from an EMBL/GenBank/DDBJ whole genome shotgun (WGS) entry which is preliminary data.</text>
</comment>
<dbReference type="SUPFAM" id="SSF53474">
    <property type="entry name" value="alpha/beta-Hydrolases"/>
    <property type="match status" value="1"/>
</dbReference>
<dbReference type="Pfam" id="PF19283">
    <property type="entry name" value="APEH_N"/>
    <property type="match status" value="1"/>
</dbReference>
<dbReference type="Gene3D" id="2.120.10.30">
    <property type="entry name" value="TolB, C-terminal domain"/>
    <property type="match status" value="1"/>
</dbReference>
<comment type="subcellular location">
    <subcellularLocation>
        <location evidence="2">Cytoplasm</location>
    </subcellularLocation>
</comment>
<evidence type="ECO:0000256" key="3">
    <source>
        <dbReference type="ARBA" id="ARBA00010040"/>
    </source>
</evidence>
<dbReference type="GO" id="GO:0005737">
    <property type="term" value="C:cytoplasm"/>
    <property type="evidence" value="ECO:0007669"/>
    <property type="project" value="UniProtKB-SubCell"/>
</dbReference>
<reference evidence="11" key="1">
    <citation type="submission" date="2023-06" db="EMBL/GenBank/DDBJ databases">
        <title>Genomic analysis of the entomopathogenic nematode Steinernema hermaphroditum.</title>
        <authorList>
            <person name="Schwarz E.M."/>
            <person name="Heppert J.K."/>
            <person name="Baniya A."/>
            <person name="Schwartz H.T."/>
            <person name="Tan C.-H."/>
            <person name="Antoshechkin I."/>
            <person name="Sternberg P.W."/>
            <person name="Goodrich-Blair H."/>
            <person name="Dillman A.R."/>
        </authorList>
    </citation>
    <scope>NUCLEOTIDE SEQUENCE</scope>
    <source>
        <strain evidence="11">PS9179</strain>
        <tissue evidence="11">Whole animal</tissue>
    </source>
</reference>
<accession>A0AA39MAL4</accession>
<evidence type="ECO:0000313" key="12">
    <source>
        <dbReference type="Proteomes" id="UP001175271"/>
    </source>
</evidence>
<dbReference type="GO" id="GO:0004252">
    <property type="term" value="F:serine-type endopeptidase activity"/>
    <property type="evidence" value="ECO:0007669"/>
    <property type="project" value="TreeGrafter"/>
</dbReference>
<feature type="domain" description="Peptidase S9 prolyl oligopeptidase catalytic" evidence="9">
    <location>
        <begin position="503"/>
        <end position="711"/>
    </location>
</feature>
<dbReference type="Gene3D" id="3.40.50.1820">
    <property type="entry name" value="alpha/beta hydrolase"/>
    <property type="match status" value="1"/>
</dbReference>
<comment type="subunit">
    <text evidence="4">Homotetramer.</text>
</comment>
<dbReference type="PANTHER" id="PTHR42776:SF4">
    <property type="entry name" value="ACYLAMINO-ACID-RELEASING ENZYME"/>
    <property type="match status" value="1"/>
</dbReference>
<evidence type="ECO:0000256" key="8">
    <source>
        <dbReference type="ARBA" id="ARBA00022801"/>
    </source>
</evidence>
<dbReference type="GO" id="GO:0006508">
    <property type="term" value="P:proteolysis"/>
    <property type="evidence" value="ECO:0007669"/>
    <property type="project" value="InterPro"/>
</dbReference>